<protein>
    <submittedName>
        <fullName evidence="2">M20/M25/M40 family metallo-hydrolase</fullName>
    </submittedName>
</protein>
<evidence type="ECO:0000259" key="1">
    <source>
        <dbReference type="Pfam" id="PF04389"/>
    </source>
</evidence>
<dbReference type="InterPro" id="IPR007484">
    <property type="entry name" value="Peptidase_M28"/>
</dbReference>
<comment type="caution">
    <text evidence="2">The sequence shown here is derived from an EMBL/GenBank/DDBJ whole genome shotgun (WGS) entry which is preliminary data.</text>
</comment>
<accession>A0ABW1S5Q3</accession>
<organism evidence="2 3">
    <name type="scientific">Ponticaulis profundi</name>
    <dbReference type="NCBI Taxonomy" id="2665222"/>
    <lineage>
        <taxon>Bacteria</taxon>
        <taxon>Pseudomonadati</taxon>
        <taxon>Pseudomonadota</taxon>
        <taxon>Alphaproteobacteria</taxon>
        <taxon>Hyphomonadales</taxon>
        <taxon>Hyphomonadaceae</taxon>
        <taxon>Ponticaulis</taxon>
    </lineage>
</organism>
<sequence>MRTFGIILVVILGLIGLTFVAGRGGHESYDSKTFKPGPVIGMVKGLSDDALEGRQTGTEGAKRAREMIISRLQALELLKVGNSYAHPYELDLEGQTVEGVNLIGVIGGTAKSRDRIVITAHYDHLGTKDGEIYNGADDNASGVAGLLAIAEHFKRRKSPPKHTLMFVFFDNEDAMKAGSKAFMAEPPLPQKQLAFNLSLDQLARAEDGVFWTSGAALAPTLTPVMERVSKEAPLDLKQLAANGNDLANGLVEADLPYIALRASGAETTPDATDTFDNLHQDTFLKSVETAVMVAQAIDNQLEDLLGLPPLPSQEE</sequence>
<reference evidence="3" key="1">
    <citation type="journal article" date="2019" name="Int. J. Syst. Evol. Microbiol.">
        <title>The Global Catalogue of Microorganisms (GCM) 10K type strain sequencing project: providing services to taxonomists for standard genome sequencing and annotation.</title>
        <authorList>
            <consortium name="The Broad Institute Genomics Platform"/>
            <consortium name="The Broad Institute Genome Sequencing Center for Infectious Disease"/>
            <person name="Wu L."/>
            <person name="Ma J."/>
        </authorList>
    </citation>
    <scope>NUCLEOTIDE SEQUENCE [LARGE SCALE GENOMIC DNA]</scope>
    <source>
        <strain evidence="3">CGMCC-1.15741</strain>
    </source>
</reference>
<proteinExistence type="predicted"/>
<dbReference type="SUPFAM" id="SSF53187">
    <property type="entry name" value="Zn-dependent exopeptidases"/>
    <property type="match status" value="1"/>
</dbReference>
<dbReference type="EMBL" id="JBHSSW010000001">
    <property type="protein sequence ID" value="MFC6196566.1"/>
    <property type="molecule type" value="Genomic_DNA"/>
</dbReference>
<dbReference type="PANTHER" id="PTHR12147:SF26">
    <property type="entry name" value="PEPTIDASE M28 DOMAIN-CONTAINING PROTEIN"/>
    <property type="match status" value="1"/>
</dbReference>
<dbReference type="InterPro" id="IPR045175">
    <property type="entry name" value="M28_fam"/>
</dbReference>
<dbReference type="RefSeq" id="WP_377374124.1">
    <property type="nucleotide sequence ID" value="NZ_JBHSSW010000001.1"/>
</dbReference>
<gene>
    <name evidence="2" type="ORF">ACFQDM_00675</name>
</gene>
<dbReference type="Pfam" id="PF04389">
    <property type="entry name" value="Peptidase_M28"/>
    <property type="match status" value="1"/>
</dbReference>
<dbReference type="Proteomes" id="UP001596303">
    <property type="component" value="Unassembled WGS sequence"/>
</dbReference>
<evidence type="ECO:0000313" key="3">
    <source>
        <dbReference type="Proteomes" id="UP001596303"/>
    </source>
</evidence>
<evidence type="ECO:0000313" key="2">
    <source>
        <dbReference type="EMBL" id="MFC6196566.1"/>
    </source>
</evidence>
<dbReference type="PANTHER" id="PTHR12147">
    <property type="entry name" value="METALLOPEPTIDASE M28 FAMILY MEMBER"/>
    <property type="match status" value="1"/>
</dbReference>
<name>A0ABW1S5Q3_9PROT</name>
<keyword evidence="3" id="KW-1185">Reference proteome</keyword>
<feature type="domain" description="Peptidase M28" evidence="1">
    <location>
        <begin position="101"/>
        <end position="287"/>
    </location>
</feature>
<dbReference type="Gene3D" id="3.40.630.10">
    <property type="entry name" value="Zn peptidases"/>
    <property type="match status" value="1"/>
</dbReference>